<dbReference type="EMBL" id="FCOI02000004">
    <property type="protein sequence ID" value="SAK53526.1"/>
    <property type="molecule type" value="Genomic_DNA"/>
</dbReference>
<dbReference type="Gene3D" id="1.20.1050.10">
    <property type="match status" value="1"/>
</dbReference>
<dbReference type="SUPFAM" id="SSF47616">
    <property type="entry name" value="GST C-terminal domain-like"/>
    <property type="match status" value="1"/>
</dbReference>
<sequence>MITLHHCVSARSFRPLWALEEIGVPYDLKMMPFPPRVFARGFKDVNPLGTIPALTDDSDDAVFMTESSAICQYLAARYSPGALDVAPHEADFARYLNFLHFGEATLTFPQTLVLRYAHLEPPERLQPQIVEDYARWFHARLRTLAPLLDAQPYLCAGRFTAADISVGYALMLAELLGQSEGFAPSIADYWLRLREREGFVRAMQAQEAAALAQGVSTVPAPKLRP</sequence>
<keyword evidence="3" id="KW-1185">Reference proteome</keyword>
<dbReference type="Proteomes" id="UP000054624">
    <property type="component" value="Unassembled WGS sequence"/>
</dbReference>
<dbReference type="AlphaFoldDB" id="A0A158A7B6"/>
<organism evidence="2 3">
    <name type="scientific">Caballeronia temeraria</name>
    <dbReference type="NCBI Taxonomy" id="1777137"/>
    <lineage>
        <taxon>Bacteria</taxon>
        <taxon>Pseudomonadati</taxon>
        <taxon>Pseudomonadota</taxon>
        <taxon>Betaproteobacteria</taxon>
        <taxon>Burkholderiales</taxon>
        <taxon>Burkholderiaceae</taxon>
        <taxon>Caballeronia</taxon>
    </lineage>
</organism>
<dbReference type="CDD" id="cd03046">
    <property type="entry name" value="GST_N_GTT1_like"/>
    <property type="match status" value="1"/>
</dbReference>
<dbReference type="InterPro" id="IPR040079">
    <property type="entry name" value="Glutathione_S-Trfase"/>
</dbReference>
<dbReference type="PROSITE" id="PS50404">
    <property type="entry name" value="GST_NTER"/>
    <property type="match status" value="1"/>
</dbReference>
<feature type="domain" description="GST N-terminal" evidence="1">
    <location>
        <begin position="1"/>
        <end position="82"/>
    </location>
</feature>
<dbReference type="STRING" id="1777137.AWB76_01870"/>
<gene>
    <name evidence="2" type="ORF">AWB76_01870</name>
</gene>
<dbReference type="InterPro" id="IPR036282">
    <property type="entry name" value="Glutathione-S-Trfase_C_sf"/>
</dbReference>
<evidence type="ECO:0000259" key="1">
    <source>
        <dbReference type="PROSITE" id="PS50404"/>
    </source>
</evidence>
<proteinExistence type="predicted"/>
<protein>
    <submittedName>
        <fullName evidence="2">Glutathione S-transferase domain-containing protein</fullName>
    </submittedName>
</protein>
<dbReference type="Pfam" id="PF13409">
    <property type="entry name" value="GST_N_2"/>
    <property type="match status" value="1"/>
</dbReference>
<dbReference type="InterPro" id="IPR036249">
    <property type="entry name" value="Thioredoxin-like_sf"/>
</dbReference>
<dbReference type="OrthoDB" id="3828095at2"/>
<dbReference type="Gene3D" id="3.40.30.10">
    <property type="entry name" value="Glutaredoxin"/>
    <property type="match status" value="1"/>
</dbReference>
<dbReference type="SFLD" id="SFLDG00358">
    <property type="entry name" value="Main_(cytGST)"/>
    <property type="match status" value="1"/>
</dbReference>
<evidence type="ECO:0000313" key="2">
    <source>
        <dbReference type="EMBL" id="SAK53526.1"/>
    </source>
</evidence>
<dbReference type="PANTHER" id="PTHR44051">
    <property type="entry name" value="GLUTATHIONE S-TRANSFERASE-RELATED"/>
    <property type="match status" value="1"/>
</dbReference>
<dbReference type="PANTHER" id="PTHR44051:SF21">
    <property type="entry name" value="GLUTATHIONE S-TRANSFERASE FAMILY PROTEIN"/>
    <property type="match status" value="1"/>
</dbReference>
<reference evidence="3" key="1">
    <citation type="submission" date="2016-01" db="EMBL/GenBank/DDBJ databases">
        <authorList>
            <person name="Peeters Charlotte."/>
        </authorList>
    </citation>
    <scope>NUCLEOTIDE SEQUENCE [LARGE SCALE GENOMIC DNA]</scope>
</reference>
<name>A0A158A7B6_9BURK</name>
<dbReference type="RefSeq" id="WP_061159786.1">
    <property type="nucleotide sequence ID" value="NZ_FCOI02000004.1"/>
</dbReference>
<accession>A0A158A7B6</accession>
<dbReference type="SFLD" id="SFLDG01150">
    <property type="entry name" value="Main.1:_Beta-like"/>
    <property type="match status" value="1"/>
</dbReference>
<dbReference type="SFLD" id="SFLDS00019">
    <property type="entry name" value="Glutathione_Transferase_(cytos"/>
    <property type="match status" value="1"/>
</dbReference>
<dbReference type="SUPFAM" id="SSF52833">
    <property type="entry name" value="Thioredoxin-like"/>
    <property type="match status" value="1"/>
</dbReference>
<evidence type="ECO:0000313" key="3">
    <source>
        <dbReference type="Proteomes" id="UP000054624"/>
    </source>
</evidence>
<dbReference type="InterPro" id="IPR004045">
    <property type="entry name" value="Glutathione_S-Trfase_N"/>
</dbReference>